<comment type="caution">
    <text evidence="4">The sequence shown here is derived from an EMBL/GenBank/DDBJ whole genome shotgun (WGS) entry which is preliminary data.</text>
</comment>
<reference evidence="4" key="1">
    <citation type="journal article" date="2014" name="Int. J. Syst. Evol. Microbiol.">
        <title>Complete genome sequence of Corynebacterium casei LMG S-19264T (=DSM 44701T), isolated from a smear-ripened cheese.</title>
        <authorList>
            <consortium name="US DOE Joint Genome Institute (JGI-PGF)"/>
            <person name="Walter F."/>
            <person name="Albersmeier A."/>
            <person name="Kalinowski J."/>
            <person name="Ruckert C."/>
        </authorList>
    </citation>
    <scope>NUCLEOTIDE SEQUENCE</scope>
    <source>
        <strain evidence="4">CGMCC 1.15725</strain>
    </source>
</reference>
<dbReference type="PANTHER" id="PTHR10794">
    <property type="entry name" value="ABHYDROLASE DOMAIN-CONTAINING PROTEIN"/>
    <property type="match status" value="1"/>
</dbReference>
<feature type="active site" description="Charge relay system" evidence="2">
    <location>
        <position position="303"/>
    </location>
</feature>
<feature type="domain" description="AB hydrolase-1" evidence="3">
    <location>
        <begin position="73"/>
        <end position="306"/>
    </location>
</feature>
<protein>
    <recommendedName>
        <fullName evidence="3">AB hydrolase-1 domain-containing protein</fullName>
    </recommendedName>
</protein>
<evidence type="ECO:0000259" key="3">
    <source>
        <dbReference type="Pfam" id="PF00561"/>
    </source>
</evidence>
<proteinExistence type="inferred from homology"/>
<dbReference type="PIRSF" id="PIRSF005211">
    <property type="entry name" value="Ab_hydro_YheT"/>
    <property type="match status" value="1"/>
</dbReference>
<dbReference type="EMBL" id="BMJQ01000039">
    <property type="protein sequence ID" value="GGF51302.1"/>
    <property type="molecule type" value="Genomic_DNA"/>
</dbReference>
<name>A0A8J3E5Y3_9PROT</name>
<dbReference type="PANTHER" id="PTHR10794:SF94">
    <property type="entry name" value="ESTERASE YHET-RELATED"/>
    <property type="match status" value="1"/>
</dbReference>
<dbReference type="GO" id="GO:0047372">
    <property type="term" value="F:monoacylglycerol lipase activity"/>
    <property type="evidence" value="ECO:0007669"/>
    <property type="project" value="TreeGrafter"/>
</dbReference>
<gene>
    <name evidence="4" type="ORF">GCM10011611_67200</name>
</gene>
<dbReference type="InterPro" id="IPR000073">
    <property type="entry name" value="AB_hydrolase_1"/>
</dbReference>
<evidence type="ECO:0000313" key="5">
    <source>
        <dbReference type="Proteomes" id="UP000646365"/>
    </source>
</evidence>
<evidence type="ECO:0000256" key="2">
    <source>
        <dbReference type="PIRSR" id="PIRSR005211-1"/>
    </source>
</evidence>
<accession>A0A8J3E5Y3</accession>
<dbReference type="InterPro" id="IPR050960">
    <property type="entry name" value="AB_hydrolase_4_sf"/>
</dbReference>
<comment type="similarity">
    <text evidence="1">Belongs to the AB hydrolase superfamily. AB hydrolase 4 family.</text>
</comment>
<sequence>MLLPHSEFEPFRPRFPWYGPDLQTLRNTIFRTPVDVAGGERLVLPLGDGTGDALAARLDRPSDSRPKGRPLAVVVHGLGGDERSTYMIRTTRYLLSLGYPVVRLNLRGAGPSRALSGGHYHAGRSDDLAAALRALPPGLADRGIVLIGYSLGGNIVLKFMGEGAHGHDVRVAASVSAPIDLAATSRRILEPRNRLYHLKILKTMKAETLAPGAQLSPDERRAVEQARTVYEFDDTFVAPRNGYASADDYYAQNAALGFLDRIDRPTLVVHALNDPWIPTESYRTVDWSAYAHVSALLPRGGGHVGFHARGSITPWHDRAIARFFAGVV</sequence>
<dbReference type="Proteomes" id="UP000646365">
    <property type="component" value="Unassembled WGS sequence"/>
</dbReference>
<dbReference type="AlphaFoldDB" id="A0A8J3E5Y3"/>
<dbReference type="Pfam" id="PF00561">
    <property type="entry name" value="Abhydrolase_1"/>
    <property type="match status" value="1"/>
</dbReference>
<dbReference type="InterPro" id="IPR029058">
    <property type="entry name" value="AB_hydrolase_fold"/>
</dbReference>
<dbReference type="GO" id="GO:0034338">
    <property type="term" value="F:short-chain carboxylesterase activity"/>
    <property type="evidence" value="ECO:0007669"/>
    <property type="project" value="TreeGrafter"/>
</dbReference>
<dbReference type="InterPro" id="IPR012020">
    <property type="entry name" value="ABHD4"/>
</dbReference>
<feature type="active site" description="Charge relay system" evidence="2">
    <location>
        <position position="150"/>
    </location>
</feature>
<keyword evidence="5" id="KW-1185">Reference proteome</keyword>
<feature type="active site" description="Charge relay system" evidence="2">
    <location>
        <position position="274"/>
    </location>
</feature>
<dbReference type="RefSeq" id="WP_189052593.1">
    <property type="nucleotide sequence ID" value="NZ_BMJQ01000039.1"/>
</dbReference>
<evidence type="ECO:0000313" key="4">
    <source>
        <dbReference type="EMBL" id="GGF51302.1"/>
    </source>
</evidence>
<reference evidence="4" key="2">
    <citation type="submission" date="2020-09" db="EMBL/GenBank/DDBJ databases">
        <authorList>
            <person name="Sun Q."/>
            <person name="Zhou Y."/>
        </authorList>
    </citation>
    <scope>NUCLEOTIDE SEQUENCE</scope>
    <source>
        <strain evidence="4">CGMCC 1.15725</strain>
    </source>
</reference>
<dbReference type="PRINTS" id="PR00111">
    <property type="entry name" value="ABHYDROLASE"/>
</dbReference>
<dbReference type="SUPFAM" id="SSF53474">
    <property type="entry name" value="alpha/beta-Hydrolases"/>
    <property type="match status" value="1"/>
</dbReference>
<evidence type="ECO:0000256" key="1">
    <source>
        <dbReference type="ARBA" id="ARBA00010884"/>
    </source>
</evidence>
<organism evidence="4 5">
    <name type="scientific">Aliidongia dinghuensis</name>
    <dbReference type="NCBI Taxonomy" id="1867774"/>
    <lineage>
        <taxon>Bacteria</taxon>
        <taxon>Pseudomonadati</taxon>
        <taxon>Pseudomonadota</taxon>
        <taxon>Alphaproteobacteria</taxon>
        <taxon>Rhodospirillales</taxon>
        <taxon>Dongiaceae</taxon>
        <taxon>Aliidongia</taxon>
    </lineage>
</organism>
<dbReference type="Gene3D" id="3.40.50.1820">
    <property type="entry name" value="alpha/beta hydrolase"/>
    <property type="match status" value="1"/>
</dbReference>